<dbReference type="EMBL" id="PUGF01000015">
    <property type="protein sequence ID" value="PRC92134.1"/>
    <property type="molecule type" value="Genomic_DNA"/>
</dbReference>
<dbReference type="AlphaFoldDB" id="A0A2S9GWP1"/>
<evidence type="ECO:0000313" key="1">
    <source>
        <dbReference type="EMBL" id="PRC92134.1"/>
    </source>
</evidence>
<accession>A0A2S9GWP1</accession>
<sequence length="163" mass="18365">MKLIATKQGKTEKYDVLRCVRKNGTETSTKMPRQGQLPHDLIHYVVETALGYEHGFLGLIAKGADLAFAMEQTHDIQNQQIADQATHAEALVESLQAQMWSGMFDNEQFLAGLEGACSMRNRAVPDLSKINPERDLYEVVLALAQRWLQVPFYASLELDMQNI</sequence>
<name>A0A2S9GWP1_9BURK</name>
<proteinExistence type="predicted"/>
<dbReference type="Proteomes" id="UP000237839">
    <property type="component" value="Unassembled WGS sequence"/>
</dbReference>
<gene>
    <name evidence="1" type="ORF">S2091_3050</name>
</gene>
<organism evidence="1 2">
    <name type="scientific">Solimicrobium silvestre</name>
    <dbReference type="NCBI Taxonomy" id="2099400"/>
    <lineage>
        <taxon>Bacteria</taxon>
        <taxon>Pseudomonadati</taxon>
        <taxon>Pseudomonadota</taxon>
        <taxon>Betaproteobacteria</taxon>
        <taxon>Burkholderiales</taxon>
        <taxon>Oxalobacteraceae</taxon>
        <taxon>Solimicrobium</taxon>
    </lineage>
</organism>
<dbReference type="OrthoDB" id="583519at2"/>
<evidence type="ECO:0000313" key="2">
    <source>
        <dbReference type="Proteomes" id="UP000237839"/>
    </source>
</evidence>
<protein>
    <submittedName>
        <fullName evidence="1">Uncharacterized protein</fullName>
    </submittedName>
</protein>
<keyword evidence="2" id="KW-1185">Reference proteome</keyword>
<reference evidence="1 2" key="1">
    <citation type="submission" date="2018-02" db="EMBL/GenBank/DDBJ databases">
        <title>Solimicrobium silvestre gen. nov., sp. nov., isolated from alpine forest soil.</title>
        <authorList>
            <person name="Margesin R."/>
            <person name="Albuquerque L."/>
            <person name="Zhang D.-C."/>
            <person name="Froufe H.J.C."/>
            <person name="Severino R."/>
            <person name="Roxo I."/>
            <person name="Egas C."/>
            <person name="Da Costa M.S."/>
        </authorList>
    </citation>
    <scope>NUCLEOTIDE SEQUENCE [LARGE SCALE GENOMIC DNA]</scope>
    <source>
        <strain evidence="1 2">S20-91</strain>
    </source>
</reference>
<comment type="caution">
    <text evidence="1">The sequence shown here is derived from an EMBL/GenBank/DDBJ whole genome shotgun (WGS) entry which is preliminary data.</text>
</comment>